<dbReference type="Proteomes" id="UP001140453">
    <property type="component" value="Unassembled WGS sequence"/>
</dbReference>
<dbReference type="EMBL" id="JAPEVB010000004">
    <property type="protein sequence ID" value="KAJ4389625.1"/>
    <property type="molecule type" value="Genomic_DNA"/>
</dbReference>
<feature type="region of interest" description="Disordered" evidence="1">
    <location>
        <begin position="167"/>
        <end position="190"/>
    </location>
</feature>
<evidence type="ECO:0000313" key="3">
    <source>
        <dbReference type="EMBL" id="KAJ4389625.1"/>
    </source>
</evidence>
<feature type="transmembrane region" description="Helical" evidence="2">
    <location>
        <begin position="137"/>
        <end position="156"/>
    </location>
</feature>
<keyword evidence="4" id="KW-1185">Reference proteome</keyword>
<feature type="compositionally biased region" description="Polar residues" evidence="1">
    <location>
        <begin position="370"/>
        <end position="394"/>
    </location>
</feature>
<feature type="compositionally biased region" description="Basic and acidic residues" evidence="1">
    <location>
        <begin position="428"/>
        <end position="439"/>
    </location>
</feature>
<accession>A0A9W8YT56</accession>
<feature type="transmembrane region" description="Helical" evidence="2">
    <location>
        <begin position="13"/>
        <end position="35"/>
    </location>
</feature>
<reference evidence="3" key="1">
    <citation type="submission" date="2022-10" db="EMBL/GenBank/DDBJ databases">
        <title>Tapping the CABI collections for fungal endophytes: first genome assemblies for Collariella, Neodidymelliopsis, Ascochyta clinopodiicola, Didymella pomorum, Didymosphaeria variabile, Neocosmospora piperis and Neocucurbitaria cava.</title>
        <authorList>
            <person name="Hill R."/>
        </authorList>
    </citation>
    <scope>NUCLEOTIDE SEQUENCE</scope>
    <source>
        <strain evidence="3">IMI 355082</strain>
    </source>
</reference>
<keyword evidence="2" id="KW-1133">Transmembrane helix</keyword>
<sequence>MPGINTLPAGSEFAAAISIIWALLSWFCASLLFWLTWAHHEGWSYLALLAISAIVSNTFSLVQQVNDILNYDYIVTTQFVNIKKTPHDPELAIAGGSFGLDLVLYYIQYYSYSVQAMLVMFWAADFAAFVLTADLPLMLSLAIGSGLMIAVTVRYVQSRQKFTQWSPPKFNSGTSGSEAGTSYAGTTASSRPINGSGRTGLYDRWLMVRFTLAFIVLAVFEVTNTLFQITALQNNINDAKAMAPDLSAGRAIQNFFLRIPGTTPGIFLFIVFGTTRASRQKMVDLIPKKWQNSPILCCGRRHDTKPTGETGITIQRSLTVTSASRTRASRMYDQEDLSESSDVWMQDLTKRSDSAMSFQIANMKPLPLTPSGSGLRTTVTCSSNSSKRSPGVGTTTFTELSAIEEKRNSDGFALSRTTTSESLQVPDDYSRLGAEHSDDSGPILPIQRPEVRFAKNVVTVVDNVRQASGRARQSRNFSRPKA</sequence>
<gene>
    <name evidence="3" type="ORF">N0V93_007096</name>
</gene>
<protein>
    <submittedName>
        <fullName evidence="3">Uncharacterized protein</fullName>
    </submittedName>
</protein>
<feature type="transmembrane region" description="Helical" evidence="2">
    <location>
        <begin position="206"/>
        <end position="231"/>
    </location>
</feature>
<dbReference type="OrthoDB" id="5287295at2759"/>
<feature type="transmembrane region" description="Helical" evidence="2">
    <location>
        <begin position="251"/>
        <end position="272"/>
    </location>
</feature>
<evidence type="ECO:0000256" key="1">
    <source>
        <dbReference type="SAM" id="MobiDB-lite"/>
    </source>
</evidence>
<proteinExistence type="predicted"/>
<keyword evidence="2" id="KW-0812">Transmembrane</keyword>
<dbReference type="AlphaFoldDB" id="A0A9W8YT56"/>
<feature type="transmembrane region" description="Helical" evidence="2">
    <location>
        <begin position="42"/>
        <end position="62"/>
    </location>
</feature>
<feature type="region of interest" description="Disordered" evidence="1">
    <location>
        <begin position="369"/>
        <end position="394"/>
    </location>
</feature>
<comment type="caution">
    <text evidence="3">The sequence shown here is derived from an EMBL/GenBank/DDBJ whole genome shotgun (WGS) entry which is preliminary data.</text>
</comment>
<organism evidence="3 4">
    <name type="scientific">Gnomoniopsis smithogilvyi</name>
    <dbReference type="NCBI Taxonomy" id="1191159"/>
    <lineage>
        <taxon>Eukaryota</taxon>
        <taxon>Fungi</taxon>
        <taxon>Dikarya</taxon>
        <taxon>Ascomycota</taxon>
        <taxon>Pezizomycotina</taxon>
        <taxon>Sordariomycetes</taxon>
        <taxon>Sordariomycetidae</taxon>
        <taxon>Diaporthales</taxon>
        <taxon>Gnomoniaceae</taxon>
        <taxon>Gnomoniopsis</taxon>
    </lineage>
</organism>
<name>A0A9W8YT56_9PEZI</name>
<keyword evidence="2" id="KW-0472">Membrane</keyword>
<evidence type="ECO:0000313" key="4">
    <source>
        <dbReference type="Proteomes" id="UP001140453"/>
    </source>
</evidence>
<evidence type="ECO:0000256" key="2">
    <source>
        <dbReference type="SAM" id="Phobius"/>
    </source>
</evidence>
<feature type="region of interest" description="Disordered" evidence="1">
    <location>
        <begin position="411"/>
        <end position="445"/>
    </location>
</feature>